<organism evidence="1 2">
    <name type="scientific">Endocarpon pusillum</name>
    <dbReference type="NCBI Taxonomy" id="364733"/>
    <lineage>
        <taxon>Eukaryota</taxon>
        <taxon>Fungi</taxon>
        <taxon>Dikarya</taxon>
        <taxon>Ascomycota</taxon>
        <taxon>Pezizomycotina</taxon>
        <taxon>Eurotiomycetes</taxon>
        <taxon>Chaetothyriomycetidae</taxon>
        <taxon>Verrucariales</taxon>
        <taxon>Verrucariaceae</taxon>
        <taxon>Endocarpon</taxon>
    </lineage>
</organism>
<accession>A0A8H7EAG7</accession>
<dbReference type="AlphaFoldDB" id="A0A8H7EAG7"/>
<evidence type="ECO:0000313" key="1">
    <source>
        <dbReference type="EMBL" id="KAF7512666.1"/>
    </source>
</evidence>
<dbReference type="EMBL" id="JAACFV010000011">
    <property type="protein sequence ID" value="KAF7512666.1"/>
    <property type="molecule type" value="Genomic_DNA"/>
</dbReference>
<comment type="caution">
    <text evidence="1">The sequence shown here is derived from an EMBL/GenBank/DDBJ whole genome shotgun (WGS) entry which is preliminary data.</text>
</comment>
<sequence>MNAFLFQSADSSFVHQRRHRVHEPALAAQLLDLRTRHLRSMQDVKGRSAVVSAAKKSWAISISQPDPFKGRT</sequence>
<protein>
    <submittedName>
        <fullName evidence="1">Uncharacterized protein</fullName>
    </submittedName>
</protein>
<keyword evidence="2" id="KW-1185">Reference proteome</keyword>
<dbReference type="Proteomes" id="UP000606974">
    <property type="component" value="Unassembled WGS sequence"/>
</dbReference>
<gene>
    <name evidence="1" type="ORF">GJ744_000927</name>
</gene>
<name>A0A8H7EAG7_9EURO</name>
<evidence type="ECO:0000313" key="2">
    <source>
        <dbReference type="Proteomes" id="UP000606974"/>
    </source>
</evidence>
<reference evidence="1" key="1">
    <citation type="submission" date="2020-02" db="EMBL/GenBank/DDBJ databases">
        <authorList>
            <person name="Palmer J.M."/>
        </authorList>
    </citation>
    <scope>NUCLEOTIDE SEQUENCE</scope>
    <source>
        <strain evidence="1">EPUS1.4</strain>
        <tissue evidence="1">Thallus</tissue>
    </source>
</reference>
<proteinExistence type="predicted"/>